<keyword evidence="2" id="KW-0805">Transcription regulation</keyword>
<dbReference type="GO" id="GO:0005634">
    <property type="term" value="C:nucleus"/>
    <property type="evidence" value="ECO:0007669"/>
    <property type="project" value="UniProtKB-SubCell"/>
</dbReference>
<evidence type="ECO:0000256" key="3">
    <source>
        <dbReference type="ARBA" id="ARBA00023125"/>
    </source>
</evidence>
<comment type="caution">
    <text evidence="7">The sequence shown here is derived from an EMBL/GenBank/DDBJ whole genome shotgun (WGS) entry which is preliminary data.</text>
</comment>
<dbReference type="PROSITE" id="PS51671">
    <property type="entry name" value="ACT"/>
    <property type="match status" value="1"/>
</dbReference>
<dbReference type="GO" id="GO:0000981">
    <property type="term" value="F:DNA-binding transcription factor activity, RNA polymerase II-specific"/>
    <property type="evidence" value="ECO:0007669"/>
    <property type="project" value="TreeGrafter"/>
</dbReference>
<feature type="domain" description="ACT" evidence="6">
    <location>
        <begin position="53"/>
        <end position="129"/>
    </location>
</feature>
<dbReference type="EMBL" id="BSYR01000024">
    <property type="protein sequence ID" value="GMI90606.1"/>
    <property type="molecule type" value="Genomic_DNA"/>
</dbReference>
<evidence type="ECO:0000256" key="5">
    <source>
        <dbReference type="ARBA" id="ARBA00023242"/>
    </source>
</evidence>
<evidence type="ECO:0000259" key="6">
    <source>
        <dbReference type="PROSITE" id="PS51671"/>
    </source>
</evidence>
<gene>
    <name evidence="7" type="ORF">HRI_002729900</name>
</gene>
<keyword evidence="8" id="KW-1185">Reference proteome</keyword>
<dbReference type="OrthoDB" id="684567at2759"/>
<dbReference type="PANTHER" id="PTHR11969:SF82">
    <property type="entry name" value="TRANSCRIPTION FACTOR BHLH96"/>
    <property type="match status" value="1"/>
</dbReference>
<dbReference type="AlphaFoldDB" id="A0A9W7M7R0"/>
<evidence type="ECO:0000256" key="4">
    <source>
        <dbReference type="ARBA" id="ARBA00023163"/>
    </source>
</evidence>
<dbReference type="PANTHER" id="PTHR11969">
    <property type="entry name" value="MAX DIMERIZATION, MAD"/>
    <property type="match status" value="1"/>
</dbReference>
<dbReference type="InterPro" id="IPR002912">
    <property type="entry name" value="ACT_dom"/>
</dbReference>
<dbReference type="Pfam" id="PF22754">
    <property type="entry name" value="bHLH-TF_ACT-like_plant"/>
    <property type="match status" value="1"/>
</dbReference>
<protein>
    <recommendedName>
        <fullName evidence="6">ACT domain-containing protein</fullName>
    </recommendedName>
</protein>
<organism evidence="7 8">
    <name type="scientific">Hibiscus trionum</name>
    <name type="common">Flower of an hour</name>
    <dbReference type="NCBI Taxonomy" id="183268"/>
    <lineage>
        <taxon>Eukaryota</taxon>
        <taxon>Viridiplantae</taxon>
        <taxon>Streptophyta</taxon>
        <taxon>Embryophyta</taxon>
        <taxon>Tracheophyta</taxon>
        <taxon>Spermatophyta</taxon>
        <taxon>Magnoliopsida</taxon>
        <taxon>eudicotyledons</taxon>
        <taxon>Gunneridae</taxon>
        <taxon>Pentapetalae</taxon>
        <taxon>rosids</taxon>
        <taxon>malvids</taxon>
        <taxon>Malvales</taxon>
        <taxon>Malvaceae</taxon>
        <taxon>Malvoideae</taxon>
        <taxon>Hibiscus</taxon>
    </lineage>
</organism>
<dbReference type="GO" id="GO:0000978">
    <property type="term" value="F:RNA polymerase II cis-regulatory region sequence-specific DNA binding"/>
    <property type="evidence" value="ECO:0007669"/>
    <property type="project" value="TreeGrafter"/>
</dbReference>
<accession>A0A9W7M7R0</accession>
<proteinExistence type="predicted"/>
<keyword evidence="4" id="KW-0804">Transcription</keyword>
<evidence type="ECO:0000313" key="7">
    <source>
        <dbReference type="EMBL" id="GMI90606.1"/>
    </source>
</evidence>
<comment type="subcellular location">
    <subcellularLocation>
        <location evidence="1">Nucleus</location>
    </subcellularLocation>
</comment>
<evidence type="ECO:0000256" key="2">
    <source>
        <dbReference type="ARBA" id="ARBA00023015"/>
    </source>
</evidence>
<dbReference type="InterPro" id="IPR054502">
    <property type="entry name" value="bHLH-TF_ACT-like_plant"/>
</dbReference>
<sequence length="129" mass="14352">MLIGLRRTTQLFVEFSAFQISTRATQCDNSQSSMAATRSTADIEVTMAETHANLKILSKKRPKRLSKIVDGLQRLKLTVLHLNVTTADEMALYSVSVKIEEGCNMNTADEIAESVNQMLLRLQEEAGFS</sequence>
<reference evidence="7" key="1">
    <citation type="submission" date="2023-05" db="EMBL/GenBank/DDBJ databases">
        <title>Genome and transcriptome analyses reveal genes involved in the formation of fine ridges on petal epidermal cells in Hibiscus trionum.</title>
        <authorList>
            <person name="Koshimizu S."/>
            <person name="Masuda S."/>
            <person name="Ishii T."/>
            <person name="Shirasu K."/>
            <person name="Hoshino A."/>
            <person name="Arita M."/>
        </authorList>
    </citation>
    <scope>NUCLEOTIDE SEQUENCE</scope>
    <source>
        <strain evidence="7">Hamamatsu line</strain>
    </source>
</reference>
<name>A0A9W7M7R0_HIBTR</name>
<evidence type="ECO:0000313" key="8">
    <source>
        <dbReference type="Proteomes" id="UP001165190"/>
    </source>
</evidence>
<keyword evidence="3" id="KW-0238">DNA-binding</keyword>
<evidence type="ECO:0000256" key="1">
    <source>
        <dbReference type="ARBA" id="ARBA00004123"/>
    </source>
</evidence>
<keyword evidence="5" id="KW-0539">Nucleus</keyword>
<dbReference type="Proteomes" id="UP001165190">
    <property type="component" value="Unassembled WGS sequence"/>
</dbReference>